<evidence type="ECO:0000313" key="2">
    <source>
        <dbReference type="EMBL" id="VDI41443.1"/>
    </source>
</evidence>
<comment type="caution">
    <text evidence="2">The sequence shown here is derived from an EMBL/GenBank/DDBJ whole genome shotgun (WGS) entry which is preliminary data.</text>
</comment>
<dbReference type="InterPro" id="IPR040521">
    <property type="entry name" value="KDZ"/>
</dbReference>
<keyword evidence="3" id="KW-1185">Reference proteome</keyword>
<reference evidence="2" key="1">
    <citation type="submission" date="2018-11" db="EMBL/GenBank/DDBJ databases">
        <authorList>
            <person name="Alioto T."/>
            <person name="Alioto T."/>
        </authorList>
    </citation>
    <scope>NUCLEOTIDE SEQUENCE</scope>
</reference>
<name>A0A8B6EZ86_MYTGA</name>
<dbReference type="PANTHER" id="PTHR33096:SF1">
    <property type="entry name" value="CXC1-LIKE CYSTEINE CLUSTER ASSOCIATED WITH KDZ TRANSPOSASES DOMAIN-CONTAINING PROTEIN"/>
    <property type="match status" value="1"/>
</dbReference>
<gene>
    <name evidence="2" type="ORF">MGAL_10B090964</name>
</gene>
<dbReference type="Pfam" id="PF18758">
    <property type="entry name" value="KDZ"/>
    <property type="match status" value="1"/>
</dbReference>
<accession>A0A8B6EZ86</accession>
<dbReference type="PANTHER" id="PTHR33096">
    <property type="entry name" value="CXC2 DOMAIN-CONTAINING PROTEIN"/>
    <property type="match status" value="1"/>
</dbReference>
<organism evidence="2 3">
    <name type="scientific">Mytilus galloprovincialis</name>
    <name type="common">Mediterranean mussel</name>
    <dbReference type="NCBI Taxonomy" id="29158"/>
    <lineage>
        <taxon>Eukaryota</taxon>
        <taxon>Metazoa</taxon>
        <taxon>Spiralia</taxon>
        <taxon>Lophotrochozoa</taxon>
        <taxon>Mollusca</taxon>
        <taxon>Bivalvia</taxon>
        <taxon>Autobranchia</taxon>
        <taxon>Pteriomorphia</taxon>
        <taxon>Mytilida</taxon>
        <taxon>Mytiloidea</taxon>
        <taxon>Mytilidae</taxon>
        <taxon>Mytilinae</taxon>
        <taxon>Mytilus</taxon>
    </lineage>
</organism>
<dbReference type="Pfam" id="PF18802">
    <property type="entry name" value="CxC1"/>
    <property type="match status" value="1"/>
</dbReference>
<dbReference type="EMBL" id="UYJE01005900">
    <property type="protein sequence ID" value="VDI41443.1"/>
    <property type="molecule type" value="Genomic_DNA"/>
</dbReference>
<protein>
    <recommendedName>
        <fullName evidence="1">CxC1-like cysteine cluster associated with KDZ transposases domain-containing protein</fullName>
    </recommendedName>
</protein>
<proteinExistence type="predicted"/>
<dbReference type="Proteomes" id="UP000596742">
    <property type="component" value="Unassembled WGS sequence"/>
</dbReference>
<evidence type="ECO:0000259" key="1">
    <source>
        <dbReference type="Pfam" id="PF18802"/>
    </source>
</evidence>
<dbReference type="AlphaFoldDB" id="A0A8B6EZ86"/>
<dbReference type="InterPro" id="IPR041320">
    <property type="entry name" value="CxC1"/>
</dbReference>
<feature type="domain" description="CxC1-like cysteine cluster associated with KDZ transposases" evidence="1">
    <location>
        <begin position="170"/>
        <end position="246"/>
    </location>
</feature>
<evidence type="ECO:0000313" key="3">
    <source>
        <dbReference type="Proteomes" id="UP000596742"/>
    </source>
</evidence>
<sequence>MSQNYVKKRKLQYAYVTHVNGRKKTVKKSYKPEEIPCSKESLPSTLPSTPVIEEERIEVSDENININKYAKAKHQRISNWTETYNKLVSYAKEKEAVNTLNCHDCGIRCEDLYRCIDCISWPVICGSCLDLRHQHPHLHVFEKWMHGAFIGYAPPTLPWKGKQHELCTTSYLKEIVVIDDKGRKHLRTIQFCSCEDEAVTLLSYNLWPAYPKIPHLAFHMALLCWLNGLLHECHVSVKGFCEALKARQPKLCKMLVTKEGKEIYKSLMAETIHHFRQYVYQMDYMTDYYPDLDDGCNCPACFEADTSIFCLDADFQLVRKSSSGYNWIAPKHEDRFFVHQKLVDDFVKDYDTPKIEKILLGPRRTENHGLTDGEGIERLWSYLGGFSTITKEMTPENRTDLLTDGLIYFGQKIRDKIGNST</sequence>
<dbReference type="OrthoDB" id="10063408at2759"/>